<evidence type="ECO:0008006" key="9">
    <source>
        <dbReference type="Google" id="ProtNLM"/>
    </source>
</evidence>
<gene>
    <name evidence="7" type="ORF">B7463_g5891</name>
</gene>
<feature type="transmembrane region" description="Helical" evidence="6">
    <location>
        <begin position="246"/>
        <end position="266"/>
    </location>
</feature>
<dbReference type="Pfam" id="PF07690">
    <property type="entry name" value="MFS_1"/>
    <property type="match status" value="1"/>
</dbReference>
<evidence type="ECO:0000256" key="5">
    <source>
        <dbReference type="SAM" id="MobiDB-lite"/>
    </source>
</evidence>
<dbReference type="GO" id="GO:0022857">
    <property type="term" value="F:transmembrane transporter activity"/>
    <property type="evidence" value="ECO:0007669"/>
    <property type="project" value="InterPro"/>
</dbReference>
<dbReference type="AlphaFoldDB" id="A0A3E2HBB3"/>
<feature type="transmembrane region" description="Helical" evidence="6">
    <location>
        <begin position="149"/>
        <end position="172"/>
    </location>
</feature>
<comment type="caution">
    <text evidence="7">The sequence shown here is derived from an EMBL/GenBank/DDBJ whole genome shotgun (WGS) entry which is preliminary data.</text>
</comment>
<accession>A0A3E2HBB3</accession>
<dbReference type="Proteomes" id="UP000258309">
    <property type="component" value="Unassembled WGS sequence"/>
</dbReference>
<evidence type="ECO:0000313" key="8">
    <source>
        <dbReference type="Proteomes" id="UP000258309"/>
    </source>
</evidence>
<dbReference type="SUPFAM" id="SSF103473">
    <property type="entry name" value="MFS general substrate transporter"/>
    <property type="match status" value="1"/>
</dbReference>
<evidence type="ECO:0000256" key="3">
    <source>
        <dbReference type="ARBA" id="ARBA00022989"/>
    </source>
</evidence>
<dbReference type="InterPro" id="IPR011701">
    <property type="entry name" value="MFS"/>
</dbReference>
<evidence type="ECO:0000256" key="6">
    <source>
        <dbReference type="SAM" id="Phobius"/>
    </source>
</evidence>
<feature type="transmembrane region" description="Helical" evidence="6">
    <location>
        <begin position="179"/>
        <end position="202"/>
    </location>
</feature>
<feature type="region of interest" description="Disordered" evidence="5">
    <location>
        <begin position="61"/>
        <end position="94"/>
    </location>
</feature>
<name>A0A3E2HBB3_SCYLI</name>
<dbReference type="InterPro" id="IPR036259">
    <property type="entry name" value="MFS_trans_sf"/>
</dbReference>
<dbReference type="PANTHER" id="PTHR23501:SF195">
    <property type="entry name" value="PEP5"/>
    <property type="match status" value="1"/>
</dbReference>
<evidence type="ECO:0000256" key="4">
    <source>
        <dbReference type="ARBA" id="ARBA00023136"/>
    </source>
</evidence>
<keyword evidence="4 6" id="KW-0472">Membrane</keyword>
<sequence>MGYINILRRRAPILSGSGELWGAGKRNMVAVSVPLTREYSTWPGDRELYIIDEHVDRNYSKTEGVQERDASIEPSAGSEHNEKGTSGTNSDTVESDLKDEAVPHLHAKTILIVITAAWFYFAQVAFIVGCGAFGGDVGEVPGDVEKSGWIVNVTAIFMIVLSAIGFIGRIVLASAHSMVIAILGATIGSIGGVTQSLVHAIASEILPQRCRMSGQAALNAGSALGGFVKLMVGGALTNGNPKGFRTYFYIMGGIYALATVVCVIFYTSPPRELQISLTQKEKLGRLDWAGTGSSISES</sequence>
<evidence type="ECO:0000313" key="7">
    <source>
        <dbReference type="EMBL" id="RFU30432.1"/>
    </source>
</evidence>
<keyword evidence="3 6" id="KW-1133">Transmembrane helix</keyword>
<feature type="non-terminal residue" evidence="7">
    <location>
        <position position="298"/>
    </location>
</feature>
<evidence type="ECO:0000256" key="2">
    <source>
        <dbReference type="ARBA" id="ARBA00022692"/>
    </source>
</evidence>
<keyword evidence="8" id="KW-1185">Reference proteome</keyword>
<feature type="transmembrane region" description="Helical" evidence="6">
    <location>
        <begin position="110"/>
        <end position="134"/>
    </location>
</feature>
<evidence type="ECO:0000256" key="1">
    <source>
        <dbReference type="ARBA" id="ARBA00004141"/>
    </source>
</evidence>
<dbReference type="Gene3D" id="1.20.1250.20">
    <property type="entry name" value="MFS general substrate transporter like domains"/>
    <property type="match status" value="1"/>
</dbReference>
<feature type="non-terminal residue" evidence="7">
    <location>
        <position position="1"/>
    </location>
</feature>
<proteinExistence type="predicted"/>
<protein>
    <recommendedName>
        <fullName evidence="9">Major facilitator superfamily (MFS) profile domain-containing protein</fullName>
    </recommendedName>
</protein>
<dbReference type="PANTHER" id="PTHR23501">
    <property type="entry name" value="MAJOR FACILITATOR SUPERFAMILY"/>
    <property type="match status" value="1"/>
</dbReference>
<dbReference type="EMBL" id="NCSJ02000100">
    <property type="protein sequence ID" value="RFU30432.1"/>
    <property type="molecule type" value="Genomic_DNA"/>
</dbReference>
<comment type="subcellular location">
    <subcellularLocation>
        <location evidence="1">Membrane</location>
        <topology evidence="1">Multi-pass membrane protein</topology>
    </subcellularLocation>
</comment>
<keyword evidence="2 6" id="KW-0812">Transmembrane</keyword>
<dbReference type="GO" id="GO:0005886">
    <property type="term" value="C:plasma membrane"/>
    <property type="evidence" value="ECO:0007669"/>
    <property type="project" value="TreeGrafter"/>
</dbReference>
<dbReference type="OrthoDB" id="4161376at2759"/>
<organism evidence="7 8">
    <name type="scientific">Scytalidium lignicola</name>
    <name type="common">Hyphomycete</name>
    <dbReference type="NCBI Taxonomy" id="5539"/>
    <lineage>
        <taxon>Eukaryota</taxon>
        <taxon>Fungi</taxon>
        <taxon>Dikarya</taxon>
        <taxon>Ascomycota</taxon>
        <taxon>Pezizomycotina</taxon>
        <taxon>Leotiomycetes</taxon>
        <taxon>Leotiomycetes incertae sedis</taxon>
        <taxon>Scytalidium</taxon>
    </lineage>
</organism>
<feature type="compositionally biased region" description="Basic and acidic residues" evidence="5">
    <location>
        <begin position="61"/>
        <end position="71"/>
    </location>
</feature>
<reference evidence="7 8" key="1">
    <citation type="submission" date="2018-05" db="EMBL/GenBank/DDBJ databases">
        <title>Draft genome sequence of Scytalidium lignicola DSM 105466, a ubiquitous saprotrophic fungus.</title>
        <authorList>
            <person name="Buettner E."/>
            <person name="Gebauer A.M."/>
            <person name="Hofrichter M."/>
            <person name="Liers C."/>
            <person name="Kellner H."/>
        </authorList>
    </citation>
    <scope>NUCLEOTIDE SEQUENCE [LARGE SCALE GENOMIC DNA]</scope>
    <source>
        <strain evidence="7 8">DSM 105466</strain>
    </source>
</reference>